<name>A0A931B753_9ACTN</name>
<dbReference type="EMBL" id="JADPRT010000005">
    <property type="protein sequence ID" value="MBF9069083.1"/>
    <property type="molecule type" value="Genomic_DNA"/>
</dbReference>
<dbReference type="AlphaFoldDB" id="A0A931B753"/>
<protein>
    <submittedName>
        <fullName evidence="1">Uncharacterized protein</fullName>
    </submittedName>
</protein>
<dbReference type="RefSeq" id="WP_196194256.1">
    <property type="nucleotide sequence ID" value="NZ_JADPRT010000005.1"/>
</dbReference>
<organism evidence="1 2">
    <name type="scientific">Streptacidiphilus fuscans</name>
    <dbReference type="NCBI Taxonomy" id="2789292"/>
    <lineage>
        <taxon>Bacteria</taxon>
        <taxon>Bacillati</taxon>
        <taxon>Actinomycetota</taxon>
        <taxon>Actinomycetes</taxon>
        <taxon>Kitasatosporales</taxon>
        <taxon>Streptomycetaceae</taxon>
        <taxon>Streptacidiphilus</taxon>
    </lineage>
</organism>
<sequence>MPTALPVRTPQVTGHAPAPCSIQSAGIRLTIFDPATQRRVVHEPDFGQAARRAHFLIQVARLVQIRKEAGL</sequence>
<gene>
    <name evidence="1" type="ORF">I2501_13750</name>
</gene>
<reference evidence="1" key="1">
    <citation type="submission" date="2020-11" db="EMBL/GenBank/DDBJ databases">
        <title>Isolation and identification of active actinomycetes.</title>
        <authorList>
            <person name="Yu B."/>
        </authorList>
    </citation>
    <scope>NUCLEOTIDE SEQUENCE</scope>
    <source>
        <strain evidence="1">NEAU-YB345</strain>
    </source>
</reference>
<comment type="caution">
    <text evidence="1">The sequence shown here is derived from an EMBL/GenBank/DDBJ whole genome shotgun (WGS) entry which is preliminary data.</text>
</comment>
<dbReference type="Proteomes" id="UP000657385">
    <property type="component" value="Unassembled WGS sequence"/>
</dbReference>
<evidence type="ECO:0000313" key="2">
    <source>
        <dbReference type="Proteomes" id="UP000657385"/>
    </source>
</evidence>
<keyword evidence="2" id="KW-1185">Reference proteome</keyword>
<accession>A0A931B753</accession>
<proteinExistence type="predicted"/>
<evidence type="ECO:0000313" key="1">
    <source>
        <dbReference type="EMBL" id="MBF9069083.1"/>
    </source>
</evidence>